<feature type="transmembrane region" description="Helical" evidence="2">
    <location>
        <begin position="145"/>
        <end position="166"/>
    </location>
</feature>
<evidence type="ECO:0000313" key="4">
    <source>
        <dbReference type="Proteomes" id="UP000093000"/>
    </source>
</evidence>
<dbReference type="OrthoDB" id="2290081at2759"/>
<comment type="caution">
    <text evidence="3">The sequence shown here is derived from an EMBL/GenBank/DDBJ whole genome shotgun (WGS) entry which is preliminary data.</text>
</comment>
<evidence type="ECO:0000313" key="3">
    <source>
        <dbReference type="EMBL" id="OBZ82758.1"/>
    </source>
</evidence>
<keyword evidence="2" id="KW-0472">Membrane</keyword>
<organism evidence="3 4">
    <name type="scientific">Choanephora cucurbitarum</name>
    <dbReference type="NCBI Taxonomy" id="101091"/>
    <lineage>
        <taxon>Eukaryota</taxon>
        <taxon>Fungi</taxon>
        <taxon>Fungi incertae sedis</taxon>
        <taxon>Mucoromycota</taxon>
        <taxon>Mucoromycotina</taxon>
        <taxon>Mucoromycetes</taxon>
        <taxon>Mucorales</taxon>
        <taxon>Mucorineae</taxon>
        <taxon>Choanephoraceae</taxon>
        <taxon>Choanephoroideae</taxon>
        <taxon>Choanephora</taxon>
    </lineage>
</organism>
<dbReference type="Proteomes" id="UP000093000">
    <property type="component" value="Unassembled WGS sequence"/>
</dbReference>
<sequence>HVTYAQVGSSAGGLISDIINGPQETATTAVTSSSQEQITSIIAPTTTTKAAATTTAFVTTLTDAPYITTEVEQTRTRTRTQAVQTLTDDSGTTTRGHRTQVRVTTTLYDSTDTDISKTSSSTASATSNPTNAAAENNDTPNKTGIVAGSVVGCLVAVALIGGILTWMNRRGGCTSRTRRRDKSSNDFEGEANDYKMTEDHVGDNMHASNSPFQHARRFVPPTSGYMNLNDEEHAYHQEMNKPNYQYAPEYNSNTVGSQNPQAEYYQQGYYNAGQPPSEYSSPNAYEQPYYNTATGPNLTSPNVTNPVVGSNYQQMKPDQIEQKPNAA</sequence>
<keyword evidence="2" id="KW-1133">Transmembrane helix</keyword>
<evidence type="ECO:0008006" key="5">
    <source>
        <dbReference type="Google" id="ProtNLM"/>
    </source>
</evidence>
<dbReference type="EMBL" id="LUGH01000794">
    <property type="protein sequence ID" value="OBZ82758.1"/>
    <property type="molecule type" value="Genomic_DNA"/>
</dbReference>
<dbReference type="InParanoid" id="A0A1C7N188"/>
<keyword evidence="2" id="KW-0812">Transmembrane</keyword>
<feature type="region of interest" description="Disordered" evidence="1">
    <location>
        <begin position="269"/>
        <end position="327"/>
    </location>
</feature>
<feature type="compositionally biased region" description="Low complexity" evidence="1">
    <location>
        <begin position="116"/>
        <end position="137"/>
    </location>
</feature>
<reference evidence="3 4" key="1">
    <citation type="submission" date="2016-03" db="EMBL/GenBank/DDBJ databases">
        <title>Choanephora cucurbitarum.</title>
        <authorList>
            <person name="Min B."/>
            <person name="Park H."/>
            <person name="Park J.-H."/>
            <person name="Shin H.-D."/>
            <person name="Choi I.-G."/>
        </authorList>
    </citation>
    <scope>NUCLEOTIDE SEQUENCE [LARGE SCALE GENOMIC DNA]</scope>
    <source>
        <strain evidence="3 4">KUS-F28377</strain>
    </source>
</reference>
<feature type="non-terminal residue" evidence="3">
    <location>
        <position position="1"/>
    </location>
</feature>
<dbReference type="STRING" id="101091.A0A1C7N188"/>
<name>A0A1C7N188_9FUNG</name>
<dbReference type="AlphaFoldDB" id="A0A1C7N188"/>
<protein>
    <recommendedName>
        <fullName evidence="5">Mid2 domain-containing protein</fullName>
    </recommendedName>
</protein>
<feature type="non-terminal residue" evidence="3">
    <location>
        <position position="327"/>
    </location>
</feature>
<feature type="region of interest" description="Disordered" evidence="1">
    <location>
        <begin position="173"/>
        <end position="193"/>
    </location>
</feature>
<feature type="region of interest" description="Disordered" evidence="1">
    <location>
        <begin position="110"/>
        <end position="140"/>
    </location>
</feature>
<evidence type="ECO:0000256" key="1">
    <source>
        <dbReference type="SAM" id="MobiDB-lite"/>
    </source>
</evidence>
<keyword evidence="4" id="KW-1185">Reference proteome</keyword>
<proteinExistence type="predicted"/>
<evidence type="ECO:0000256" key="2">
    <source>
        <dbReference type="SAM" id="Phobius"/>
    </source>
</evidence>
<gene>
    <name evidence="3" type="ORF">A0J61_09190</name>
</gene>
<accession>A0A1C7N188</accession>
<feature type="compositionally biased region" description="Polar residues" evidence="1">
    <location>
        <begin position="277"/>
        <end position="316"/>
    </location>
</feature>